<dbReference type="RefSeq" id="XP_001456062.1">
    <property type="nucleotide sequence ID" value="XM_001456025.1"/>
</dbReference>
<dbReference type="SUPFAM" id="SSF46689">
    <property type="entry name" value="Homeodomain-like"/>
    <property type="match status" value="1"/>
</dbReference>
<evidence type="ECO:0000256" key="1">
    <source>
        <dbReference type="ARBA" id="ARBA00023242"/>
    </source>
</evidence>
<gene>
    <name evidence="3" type="ORF">GSPATT00021833001</name>
</gene>
<reference evidence="3 4" key="1">
    <citation type="journal article" date="2006" name="Nature">
        <title>Global trends of whole-genome duplications revealed by the ciliate Paramecium tetraurelia.</title>
        <authorList>
            <consortium name="Genoscope"/>
            <person name="Aury J.-M."/>
            <person name="Jaillon O."/>
            <person name="Duret L."/>
            <person name="Noel B."/>
            <person name="Jubin C."/>
            <person name="Porcel B.M."/>
            <person name="Segurens B."/>
            <person name="Daubin V."/>
            <person name="Anthouard V."/>
            <person name="Aiach N."/>
            <person name="Arnaiz O."/>
            <person name="Billaut A."/>
            <person name="Beisson J."/>
            <person name="Blanc I."/>
            <person name="Bouhouche K."/>
            <person name="Camara F."/>
            <person name="Duharcourt S."/>
            <person name="Guigo R."/>
            <person name="Gogendeau D."/>
            <person name="Katinka M."/>
            <person name="Keller A.-M."/>
            <person name="Kissmehl R."/>
            <person name="Klotz C."/>
            <person name="Koll F."/>
            <person name="Le Moue A."/>
            <person name="Lepere C."/>
            <person name="Malinsky S."/>
            <person name="Nowacki M."/>
            <person name="Nowak J.K."/>
            <person name="Plattner H."/>
            <person name="Poulain J."/>
            <person name="Ruiz F."/>
            <person name="Serrano V."/>
            <person name="Zagulski M."/>
            <person name="Dessen P."/>
            <person name="Betermier M."/>
            <person name="Weissenbach J."/>
            <person name="Scarpelli C."/>
            <person name="Schachter V."/>
            <person name="Sperling L."/>
            <person name="Meyer E."/>
            <person name="Cohen J."/>
            <person name="Wincker P."/>
        </authorList>
    </citation>
    <scope>NUCLEOTIDE SEQUENCE [LARGE SCALE GENOMIC DNA]</scope>
    <source>
        <strain evidence="3 4">Stock d4-2</strain>
    </source>
</reference>
<evidence type="ECO:0000313" key="4">
    <source>
        <dbReference type="Proteomes" id="UP000000600"/>
    </source>
</evidence>
<organism evidence="3 4">
    <name type="scientific">Paramecium tetraurelia</name>
    <dbReference type="NCBI Taxonomy" id="5888"/>
    <lineage>
        <taxon>Eukaryota</taxon>
        <taxon>Sar</taxon>
        <taxon>Alveolata</taxon>
        <taxon>Ciliophora</taxon>
        <taxon>Intramacronucleata</taxon>
        <taxon>Oligohymenophorea</taxon>
        <taxon>Peniculida</taxon>
        <taxon>Parameciidae</taxon>
        <taxon>Paramecium</taxon>
    </lineage>
</organism>
<accession>A0E048</accession>
<keyword evidence="4" id="KW-1185">Reference proteome</keyword>
<feature type="domain" description="Myb-like" evidence="2">
    <location>
        <begin position="45"/>
        <end position="105"/>
    </location>
</feature>
<keyword evidence="1" id="KW-0539">Nucleus</keyword>
<dbReference type="PANTHER" id="PTHR12802:SF155">
    <property type="entry name" value="DEUBIQUITINASE MYSM1"/>
    <property type="match status" value="1"/>
</dbReference>
<dbReference type="SMART" id="SM00717">
    <property type="entry name" value="SANT"/>
    <property type="match status" value="1"/>
</dbReference>
<dbReference type="HOGENOM" id="CLU_1829115_0_0_1"/>
<dbReference type="InterPro" id="IPR001005">
    <property type="entry name" value="SANT/Myb"/>
</dbReference>
<dbReference type="PANTHER" id="PTHR12802">
    <property type="entry name" value="SWI/SNF COMPLEX-RELATED"/>
    <property type="match status" value="1"/>
</dbReference>
<protein>
    <recommendedName>
        <fullName evidence="2">Myb-like domain-containing protein</fullName>
    </recommendedName>
</protein>
<dbReference type="OMA" id="FKLMSEF"/>
<dbReference type="Proteomes" id="UP000000600">
    <property type="component" value="Unassembled WGS sequence"/>
</dbReference>
<dbReference type="AlphaFoldDB" id="A0E048"/>
<sequence length="122" mass="14438">MNIYTNCKQNVPEIQTIDQNNHQTLVELGFQEKSPSIEQDLQGRGYGHWTTQEHLQYLDFIKSHENTLISKYEKKSKKIFKLMSEFIPTRTPTQCRSHHQKFNPLIKGKKNFKSPFGYTTYN</sequence>
<dbReference type="Pfam" id="PF00249">
    <property type="entry name" value="Myb_DNA-binding"/>
    <property type="match status" value="1"/>
</dbReference>
<dbReference type="EMBL" id="CT868651">
    <property type="protein sequence ID" value="CAK88665.1"/>
    <property type="molecule type" value="Genomic_DNA"/>
</dbReference>
<evidence type="ECO:0000259" key="2">
    <source>
        <dbReference type="SMART" id="SM00717"/>
    </source>
</evidence>
<dbReference type="Gene3D" id="1.10.10.60">
    <property type="entry name" value="Homeodomain-like"/>
    <property type="match status" value="1"/>
</dbReference>
<evidence type="ECO:0000313" key="3">
    <source>
        <dbReference type="EMBL" id="CAK88665.1"/>
    </source>
</evidence>
<proteinExistence type="predicted"/>
<dbReference type="CDD" id="cd00167">
    <property type="entry name" value="SANT"/>
    <property type="match status" value="1"/>
</dbReference>
<dbReference type="InParanoid" id="A0E048"/>
<dbReference type="InterPro" id="IPR009057">
    <property type="entry name" value="Homeodomain-like_sf"/>
</dbReference>
<dbReference type="KEGG" id="ptm:GSPATT00021833001"/>
<name>A0E048_PARTE</name>
<dbReference type="GeneID" id="5041847"/>
<dbReference type="OrthoDB" id="118550at2759"/>